<feature type="region of interest" description="Disordered" evidence="8">
    <location>
        <begin position="359"/>
        <end position="389"/>
    </location>
</feature>
<feature type="compositionally biased region" description="Low complexity" evidence="8">
    <location>
        <begin position="379"/>
        <end position="389"/>
    </location>
</feature>
<dbReference type="CDD" id="cd03404">
    <property type="entry name" value="SPFH_HflK"/>
    <property type="match status" value="1"/>
</dbReference>
<evidence type="ECO:0000256" key="1">
    <source>
        <dbReference type="ARBA" id="ARBA00004167"/>
    </source>
</evidence>
<comment type="subcellular location">
    <subcellularLocation>
        <location evidence="1">Membrane</location>
        <topology evidence="1">Single-pass membrane protein</topology>
    </subcellularLocation>
</comment>
<dbReference type="PANTHER" id="PTHR43327">
    <property type="entry name" value="STOMATIN-LIKE PROTEIN 2, MITOCHONDRIAL"/>
    <property type="match status" value="1"/>
</dbReference>
<keyword evidence="7" id="KW-0175">Coiled coil</keyword>
<keyword evidence="10" id="KW-0645">Protease</keyword>
<dbReference type="RefSeq" id="WP_189052245.1">
    <property type="nucleotide sequence ID" value="NZ_BMJQ01000028.1"/>
</dbReference>
<reference evidence="10" key="2">
    <citation type="submission" date="2020-09" db="EMBL/GenBank/DDBJ databases">
        <authorList>
            <person name="Sun Q."/>
            <person name="Zhou Y."/>
        </authorList>
    </citation>
    <scope>NUCLEOTIDE SEQUENCE</scope>
    <source>
        <strain evidence="10">CGMCC 1.15725</strain>
    </source>
</reference>
<comment type="similarity">
    <text evidence="2 6">Belongs to the band 7/mec-2 family. HflK subfamily.</text>
</comment>
<keyword evidence="11" id="KW-1185">Reference proteome</keyword>
<evidence type="ECO:0000256" key="2">
    <source>
        <dbReference type="ARBA" id="ARBA00006971"/>
    </source>
</evidence>
<dbReference type="Gene3D" id="3.30.479.30">
    <property type="entry name" value="Band 7 domain"/>
    <property type="match status" value="1"/>
</dbReference>
<dbReference type="AlphaFoldDB" id="A0A8J2Z1D0"/>
<dbReference type="SUPFAM" id="SSF117892">
    <property type="entry name" value="Band 7/SPFH domain"/>
    <property type="match status" value="1"/>
</dbReference>
<dbReference type="Proteomes" id="UP000646365">
    <property type="component" value="Unassembled WGS sequence"/>
</dbReference>
<keyword evidence="5" id="KW-0472">Membrane</keyword>
<keyword evidence="4" id="KW-1133">Transmembrane helix</keyword>
<dbReference type="NCBIfam" id="TIGR01933">
    <property type="entry name" value="hflK"/>
    <property type="match status" value="1"/>
</dbReference>
<dbReference type="GO" id="GO:0006508">
    <property type="term" value="P:proteolysis"/>
    <property type="evidence" value="ECO:0007669"/>
    <property type="project" value="UniProtKB-KW"/>
</dbReference>
<dbReference type="GO" id="GO:0016020">
    <property type="term" value="C:membrane"/>
    <property type="evidence" value="ECO:0007669"/>
    <property type="project" value="UniProtKB-SubCell"/>
</dbReference>
<comment type="function">
    <text evidence="6">HflC and HflK could encode or regulate a protease.</text>
</comment>
<protein>
    <recommendedName>
        <fullName evidence="6">Protein HflK</fullName>
    </recommendedName>
</protein>
<comment type="caution">
    <text evidence="10">The sequence shown here is derived from an EMBL/GenBank/DDBJ whole genome shotgun (WGS) entry which is preliminary data.</text>
</comment>
<evidence type="ECO:0000313" key="10">
    <source>
        <dbReference type="EMBL" id="GGF48513.1"/>
    </source>
</evidence>
<keyword evidence="10" id="KW-0378">Hydrolase</keyword>
<name>A0A8J2Z1D0_9PROT</name>
<organism evidence="10 11">
    <name type="scientific">Aliidongia dinghuensis</name>
    <dbReference type="NCBI Taxonomy" id="1867774"/>
    <lineage>
        <taxon>Bacteria</taxon>
        <taxon>Pseudomonadati</taxon>
        <taxon>Pseudomonadota</taxon>
        <taxon>Alphaproteobacteria</taxon>
        <taxon>Rhodospirillales</taxon>
        <taxon>Dongiaceae</taxon>
        <taxon>Aliidongia</taxon>
    </lineage>
</organism>
<evidence type="ECO:0000256" key="3">
    <source>
        <dbReference type="ARBA" id="ARBA00022692"/>
    </source>
</evidence>
<feature type="region of interest" description="Disordered" evidence="8">
    <location>
        <begin position="1"/>
        <end position="43"/>
    </location>
</feature>
<accession>A0A8J2Z1D0</accession>
<dbReference type="Pfam" id="PF12221">
    <property type="entry name" value="HflK_N"/>
    <property type="match status" value="1"/>
</dbReference>
<sequence length="389" mass="41624">MPWNGQGGGGGGPWGGNGGPGPWGKAPSGGGKGKGPQPPNLDELLRRGQDRLRGLVPGTDNGGGRLAAIVAAVLVGLWLITGFYRVNPDEEGVVLRFGAYADTTGPGLHYHLPAPIESVEKPKVTRVNRTEVGVSTEPLGRGVGRQALPEESLMLTGDENIVDINFSVFWVIKDAKAYLFNVRNPEATVKSAAEAAIREVVGHTPIASVLAEGRRQVETDTEALLQNILDGYAAGLQVTQVQLQKVDPPQPVIEAYRDVQKARADQERLKNEAEAYQNSIVPLARGDAEQKIQNAQAYKQEVVARAQGDAQRFLSVLSAYQVSKEVTAERLYLETMEDVLKNAHKVVIDRQAQGIVPYLPLPGLTDKQPTPLPAPPGQPSASQSKAGKP</sequence>
<evidence type="ECO:0000256" key="8">
    <source>
        <dbReference type="SAM" id="MobiDB-lite"/>
    </source>
</evidence>
<dbReference type="Pfam" id="PF01145">
    <property type="entry name" value="Band_7"/>
    <property type="match status" value="1"/>
</dbReference>
<keyword evidence="3" id="KW-0812">Transmembrane</keyword>
<dbReference type="InterPro" id="IPR050710">
    <property type="entry name" value="Band7/mec-2_domain"/>
</dbReference>
<dbReference type="GO" id="GO:0008233">
    <property type="term" value="F:peptidase activity"/>
    <property type="evidence" value="ECO:0007669"/>
    <property type="project" value="UniProtKB-KW"/>
</dbReference>
<feature type="coiled-coil region" evidence="7">
    <location>
        <begin position="252"/>
        <end position="279"/>
    </location>
</feature>
<evidence type="ECO:0000259" key="9">
    <source>
        <dbReference type="SMART" id="SM00244"/>
    </source>
</evidence>
<reference evidence="10" key="1">
    <citation type="journal article" date="2014" name="Int. J. Syst. Evol. Microbiol.">
        <title>Complete genome sequence of Corynebacterium casei LMG S-19264T (=DSM 44701T), isolated from a smear-ripened cheese.</title>
        <authorList>
            <consortium name="US DOE Joint Genome Institute (JGI-PGF)"/>
            <person name="Walter F."/>
            <person name="Albersmeier A."/>
            <person name="Kalinowski J."/>
            <person name="Ruckert C."/>
        </authorList>
    </citation>
    <scope>NUCLEOTIDE SEQUENCE</scope>
    <source>
        <strain evidence="10">CGMCC 1.15725</strain>
    </source>
</reference>
<evidence type="ECO:0000256" key="7">
    <source>
        <dbReference type="SAM" id="Coils"/>
    </source>
</evidence>
<dbReference type="PANTHER" id="PTHR43327:SF2">
    <property type="entry name" value="MODULATOR OF FTSH PROTEASE HFLK"/>
    <property type="match status" value="1"/>
</dbReference>
<evidence type="ECO:0000256" key="6">
    <source>
        <dbReference type="RuleBase" id="RU364113"/>
    </source>
</evidence>
<evidence type="ECO:0000256" key="5">
    <source>
        <dbReference type="ARBA" id="ARBA00023136"/>
    </source>
</evidence>
<feature type="domain" description="Band 7" evidence="9">
    <location>
        <begin position="81"/>
        <end position="260"/>
    </location>
</feature>
<dbReference type="InterPro" id="IPR010201">
    <property type="entry name" value="HflK"/>
</dbReference>
<dbReference type="SMART" id="SM00244">
    <property type="entry name" value="PHB"/>
    <property type="match status" value="1"/>
</dbReference>
<evidence type="ECO:0000313" key="11">
    <source>
        <dbReference type="Proteomes" id="UP000646365"/>
    </source>
</evidence>
<proteinExistence type="inferred from homology"/>
<comment type="subunit">
    <text evidence="6">HflC and HflK may interact to form a multimeric complex.</text>
</comment>
<evidence type="ECO:0000256" key="4">
    <source>
        <dbReference type="ARBA" id="ARBA00022989"/>
    </source>
</evidence>
<feature type="compositionally biased region" description="Gly residues" evidence="8">
    <location>
        <begin position="1"/>
        <end position="34"/>
    </location>
</feature>
<dbReference type="EMBL" id="BMJQ01000028">
    <property type="protein sequence ID" value="GGF48513.1"/>
    <property type="molecule type" value="Genomic_DNA"/>
</dbReference>
<dbReference type="InterPro" id="IPR020980">
    <property type="entry name" value="Membrane_HflK_N"/>
</dbReference>
<gene>
    <name evidence="10" type="ORF">GCM10011611_63640</name>
</gene>
<dbReference type="InterPro" id="IPR036013">
    <property type="entry name" value="Band_7/SPFH_dom_sf"/>
</dbReference>
<dbReference type="InterPro" id="IPR001107">
    <property type="entry name" value="Band_7"/>
</dbReference>